<proteinExistence type="predicted"/>
<organism evidence="1 2">
    <name type="scientific">Riccia fluitans</name>
    <dbReference type="NCBI Taxonomy" id="41844"/>
    <lineage>
        <taxon>Eukaryota</taxon>
        <taxon>Viridiplantae</taxon>
        <taxon>Streptophyta</taxon>
        <taxon>Embryophyta</taxon>
        <taxon>Marchantiophyta</taxon>
        <taxon>Marchantiopsida</taxon>
        <taxon>Marchantiidae</taxon>
        <taxon>Marchantiales</taxon>
        <taxon>Ricciaceae</taxon>
        <taxon>Riccia</taxon>
    </lineage>
</organism>
<evidence type="ECO:0000313" key="2">
    <source>
        <dbReference type="Proteomes" id="UP001605036"/>
    </source>
</evidence>
<accession>A0ABD1ZAV5</accession>
<dbReference type="AlphaFoldDB" id="A0ABD1ZAV5"/>
<comment type="caution">
    <text evidence="1">The sequence shown here is derived from an EMBL/GenBank/DDBJ whole genome shotgun (WGS) entry which is preliminary data.</text>
</comment>
<sequence>MSSLGHCHGEVIGYGRLSMQIMSAVEENAGVLITSMVDAADNLMVERDLLGFCSDDPCLVQWPIIRLKVKCNGAMLSDLYKAYDDSEFVKQAEDAAEPVLKEEEGIQQCQEEEAQKCPKREEVEAKSLCSSK</sequence>
<name>A0ABD1ZAV5_9MARC</name>
<evidence type="ECO:0000313" key="1">
    <source>
        <dbReference type="EMBL" id="KAL2644875.1"/>
    </source>
</evidence>
<reference evidence="1 2" key="1">
    <citation type="submission" date="2024-09" db="EMBL/GenBank/DDBJ databases">
        <title>Chromosome-scale assembly of Riccia fluitans.</title>
        <authorList>
            <person name="Paukszto L."/>
            <person name="Sawicki J."/>
            <person name="Karawczyk K."/>
            <person name="Piernik-Szablinska J."/>
            <person name="Szczecinska M."/>
            <person name="Mazdziarz M."/>
        </authorList>
    </citation>
    <scope>NUCLEOTIDE SEQUENCE [LARGE SCALE GENOMIC DNA]</scope>
    <source>
        <strain evidence="1">Rf_01</strain>
        <tissue evidence="1">Aerial parts of the thallus</tissue>
    </source>
</reference>
<gene>
    <name evidence="1" type="ORF">R1flu_012462</name>
</gene>
<keyword evidence="2" id="KW-1185">Reference proteome</keyword>
<dbReference type="Proteomes" id="UP001605036">
    <property type="component" value="Unassembled WGS sequence"/>
</dbReference>
<dbReference type="EMBL" id="JBHFFA010000002">
    <property type="protein sequence ID" value="KAL2644875.1"/>
    <property type="molecule type" value="Genomic_DNA"/>
</dbReference>
<protein>
    <submittedName>
        <fullName evidence="1">Uncharacterized protein</fullName>
    </submittedName>
</protein>